<organism evidence="1 2">
    <name type="scientific">Rangifer tarandus platyrhynchus</name>
    <name type="common">Svalbard reindeer</name>
    <dbReference type="NCBI Taxonomy" id="3082113"/>
    <lineage>
        <taxon>Eukaryota</taxon>
        <taxon>Metazoa</taxon>
        <taxon>Chordata</taxon>
        <taxon>Craniata</taxon>
        <taxon>Vertebrata</taxon>
        <taxon>Euteleostomi</taxon>
        <taxon>Mammalia</taxon>
        <taxon>Eutheria</taxon>
        <taxon>Laurasiatheria</taxon>
        <taxon>Artiodactyla</taxon>
        <taxon>Ruminantia</taxon>
        <taxon>Pecora</taxon>
        <taxon>Cervidae</taxon>
        <taxon>Odocoileinae</taxon>
        <taxon>Rangifer</taxon>
    </lineage>
</organism>
<evidence type="ECO:0000313" key="1">
    <source>
        <dbReference type="EMBL" id="CAI9165840.1"/>
    </source>
</evidence>
<accession>A0ABN8YW57</accession>
<reference evidence="1" key="1">
    <citation type="submission" date="2023-04" db="EMBL/GenBank/DDBJ databases">
        <authorList>
            <consortium name="ELIXIR-Norway"/>
        </authorList>
    </citation>
    <scope>NUCLEOTIDE SEQUENCE [LARGE SCALE GENOMIC DNA]</scope>
</reference>
<proteinExistence type="predicted"/>
<keyword evidence="2" id="KW-1185">Reference proteome</keyword>
<gene>
    <name evidence="1" type="ORF">MRATA1EN1_LOCUS14802</name>
</gene>
<protein>
    <submittedName>
        <fullName evidence="1">Uncharacterized protein</fullName>
    </submittedName>
</protein>
<dbReference type="Proteomes" id="UP001176941">
    <property type="component" value="Chromosome 25"/>
</dbReference>
<name>A0ABN8YW57_RANTA</name>
<dbReference type="EMBL" id="OX459961">
    <property type="protein sequence ID" value="CAI9165840.1"/>
    <property type="molecule type" value="Genomic_DNA"/>
</dbReference>
<sequence length="110" mass="12482">MWDLPGPRIKLVTLHWQIDSLPLSHHGSPWTLALMCRGRLCSVSKLQAKQVRKICTAGLNPPHLRTGGMSRVGHLKSSGRHITERNTQVKIMRMFILFNPALPKYYPGNM</sequence>
<evidence type="ECO:0000313" key="2">
    <source>
        <dbReference type="Proteomes" id="UP001176941"/>
    </source>
</evidence>